<protein>
    <recommendedName>
        <fullName evidence="12">DNA polymerase</fullName>
        <ecNumber evidence="12">2.7.7.7</ecNumber>
    </recommendedName>
</protein>
<evidence type="ECO:0000256" key="3">
    <source>
        <dbReference type="ARBA" id="ARBA00022679"/>
    </source>
</evidence>
<evidence type="ECO:0000313" key="19">
    <source>
        <dbReference type="Proteomes" id="UP000616769"/>
    </source>
</evidence>
<dbReference type="GO" id="GO:0006272">
    <property type="term" value="P:leading strand elongation"/>
    <property type="evidence" value="ECO:0007669"/>
    <property type="project" value="TreeGrafter"/>
</dbReference>
<evidence type="ECO:0000256" key="8">
    <source>
        <dbReference type="ARBA" id="ARBA00022833"/>
    </source>
</evidence>
<dbReference type="SUPFAM" id="SSF90234">
    <property type="entry name" value="Zinc finger domain of DNA polymerase-alpha"/>
    <property type="match status" value="1"/>
</dbReference>
<keyword evidence="7" id="KW-0863">Zinc-finger</keyword>
<dbReference type="InterPro" id="IPR042087">
    <property type="entry name" value="DNA_pol_B_thumb"/>
</dbReference>
<feature type="compositionally biased region" description="Basic and acidic residues" evidence="13">
    <location>
        <begin position="220"/>
        <end position="234"/>
    </location>
</feature>
<dbReference type="GO" id="GO:0003682">
    <property type="term" value="F:chromatin binding"/>
    <property type="evidence" value="ECO:0007669"/>
    <property type="project" value="TreeGrafter"/>
</dbReference>
<dbReference type="InterPro" id="IPR038256">
    <property type="entry name" value="Pol_alpha_znc_sf"/>
</dbReference>
<dbReference type="GO" id="GO:0008270">
    <property type="term" value="F:zinc ion binding"/>
    <property type="evidence" value="ECO:0007669"/>
    <property type="project" value="UniProtKB-KW"/>
</dbReference>
<dbReference type="InterPro" id="IPR006134">
    <property type="entry name" value="DNA-dir_DNA_pol_B_multi_dom"/>
</dbReference>
<keyword evidence="4 12" id="KW-0548">Nucleotidyltransferase</keyword>
<dbReference type="InterPro" id="IPR017964">
    <property type="entry name" value="DNA-dir_DNA_pol_B_CS"/>
</dbReference>
<feature type="domain" description="DNA-directed DNA polymerase family B multifunctional" evidence="14">
    <location>
        <begin position="732"/>
        <end position="1187"/>
    </location>
</feature>
<evidence type="ECO:0000256" key="1">
    <source>
        <dbReference type="ARBA" id="ARBA00004123"/>
    </source>
</evidence>
<keyword evidence="6" id="KW-0479">Metal-binding</keyword>
<evidence type="ECO:0000256" key="6">
    <source>
        <dbReference type="ARBA" id="ARBA00022723"/>
    </source>
</evidence>
<evidence type="ECO:0000259" key="16">
    <source>
        <dbReference type="Pfam" id="PF08996"/>
    </source>
</evidence>
<dbReference type="Pfam" id="PF12254">
    <property type="entry name" value="DNA_pol_alpha_N"/>
    <property type="match status" value="1"/>
</dbReference>
<evidence type="ECO:0000259" key="17">
    <source>
        <dbReference type="Pfam" id="PF12254"/>
    </source>
</evidence>
<evidence type="ECO:0000256" key="9">
    <source>
        <dbReference type="ARBA" id="ARBA00022932"/>
    </source>
</evidence>
<dbReference type="GO" id="GO:0006273">
    <property type="term" value="P:lagging strand elongation"/>
    <property type="evidence" value="ECO:0007669"/>
    <property type="project" value="TreeGrafter"/>
</dbReference>
<feature type="domain" description="DNA-directed DNA polymerase family B exonuclease" evidence="15">
    <location>
        <begin position="423"/>
        <end position="667"/>
    </location>
</feature>
<dbReference type="InterPro" id="IPR006133">
    <property type="entry name" value="DNA-dir_DNA_pol_B_exonuc"/>
</dbReference>
<evidence type="ECO:0000256" key="13">
    <source>
        <dbReference type="SAM" id="MobiDB-lite"/>
    </source>
</evidence>
<dbReference type="InterPro" id="IPR045846">
    <property type="entry name" value="POLBc_alpha"/>
</dbReference>
<dbReference type="Pfam" id="PF08996">
    <property type="entry name" value="zf-DNA_Pol"/>
    <property type="match status" value="1"/>
</dbReference>
<evidence type="ECO:0000259" key="14">
    <source>
        <dbReference type="Pfam" id="PF00136"/>
    </source>
</evidence>
<comment type="subcellular location">
    <subcellularLocation>
        <location evidence="1">Nucleus</location>
    </subcellularLocation>
</comment>
<dbReference type="Gene3D" id="3.30.70.2820">
    <property type="match status" value="1"/>
</dbReference>
<feature type="domain" description="Zinc finger DNA-directed DNA polymerase family B alpha" evidence="16">
    <location>
        <begin position="1223"/>
        <end position="1427"/>
    </location>
</feature>
<proteinExistence type="inferred from homology"/>
<name>A0A132ABC8_SARSC</name>
<dbReference type="InterPro" id="IPR043502">
    <property type="entry name" value="DNA/RNA_pol_sf"/>
</dbReference>
<evidence type="ECO:0000256" key="11">
    <source>
        <dbReference type="ARBA" id="ARBA00023242"/>
    </source>
</evidence>
<dbReference type="GO" id="GO:0003688">
    <property type="term" value="F:DNA replication origin binding"/>
    <property type="evidence" value="ECO:0007669"/>
    <property type="project" value="TreeGrafter"/>
</dbReference>
<reference evidence="18 19" key="1">
    <citation type="journal article" date="2015" name="Parasit. Vectors">
        <title>Draft genome of the scabies mite.</title>
        <authorList>
            <person name="Rider S.D.Jr."/>
            <person name="Morgan M.S."/>
            <person name="Arlian L.G."/>
        </authorList>
    </citation>
    <scope>NUCLEOTIDE SEQUENCE [LARGE SCALE GENOMIC DNA]</scope>
    <source>
        <strain evidence="18">Arlian Lab</strain>
    </source>
</reference>
<dbReference type="SUPFAM" id="SSF53098">
    <property type="entry name" value="Ribonuclease H-like"/>
    <property type="match status" value="1"/>
</dbReference>
<dbReference type="Pfam" id="PF00136">
    <property type="entry name" value="DNA_pol_B"/>
    <property type="match status" value="1"/>
</dbReference>
<accession>A0A132ABC8</accession>
<dbReference type="Gene3D" id="1.10.132.60">
    <property type="entry name" value="DNA polymerase family B, C-terminal domain"/>
    <property type="match status" value="1"/>
</dbReference>
<evidence type="ECO:0000256" key="7">
    <source>
        <dbReference type="ARBA" id="ARBA00022771"/>
    </source>
</evidence>
<dbReference type="Gene3D" id="6.10.10.100">
    <property type="match status" value="1"/>
</dbReference>
<evidence type="ECO:0000256" key="4">
    <source>
        <dbReference type="ARBA" id="ARBA00022695"/>
    </source>
</evidence>
<keyword evidence="11" id="KW-0539">Nucleus</keyword>
<dbReference type="CDD" id="cd05532">
    <property type="entry name" value="POLBc_alpha"/>
    <property type="match status" value="1"/>
</dbReference>
<keyword evidence="9 12" id="KW-0239">DNA-directed DNA polymerase</keyword>
<dbReference type="GO" id="GO:1902975">
    <property type="term" value="P:mitotic DNA replication initiation"/>
    <property type="evidence" value="ECO:0007669"/>
    <property type="project" value="InterPro"/>
</dbReference>
<dbReference type="PANTHER" id="PTHR45861:SF1">
    <property type="entry name" value="DNA POLYMERASE ALPHA CATALYTIC SUBUNIT"/>
    <property type="match status" value="1"/>
</dbReference>
<evidence type="ECO:0000259" key="15">
    <source>
        <dbReference type="Pfam" id="PF03104"/>
    </source>
</evidence>
<dbReference type="InterPro" id="IPR012337">
    <property type="entry name" value="RNaseH-like_sf"/>
</dbReference>
<dbReference type="GO" id="GO:0003887">
    <property type="term" value="F:DNA-directed DNA polymerase activity"/>
    <property type="evidence" value="ECO:0007669"/>
    <property type="project" value="UniProtKB-KW"/>
</dbReference>
<evidence type="ECO:0000256" key="2">
    <source>
        <dbReference type="ARBA" id="ARBA00005755"/>
    </source>
</evidence>
<dbReference type="OrthoDB" id="6537995at2759"/>
<keyword evidence="3 12" id="KW-0808">Transferase</keyword>
<feature type="domain" description="DNA polymerase alpha catalytic subunit N-terminal" evidence="17">
    <location>
        <begin position="23"/>
        <end position="64"/>
    </location>
</feature>
<dbReference type="GO" id="GO:0003697">
    <property type="term" value="F:single-stranded DNA binding"/>
    <property type="evidence" value="ECO:0007669"/>
    <property type="project" value="TreeGrafter"/>
</dbReference>
<dbReference type="Gene3D" id="1.10.3200.20">
    <property type="entry name" value="DNA Polymerase alpha, zinc finger"/>
    <property type="match status" value="1"/>
</dbReference>
<feature type="compositionally biased region" description="Low complexity" evidence="13">
    <location>
        <begin position="235"/>
        <end position="245"/>
    </location>
</feature>
<keyword evidence="10 12" id="KW-0238">DNA-binding</keyword>
<keyword evidence="5 12" id="KW-0235">DNA replication</keyword>
<dbReference type="GO" id="GO:0005658">
    <property type="term" value="C:alpha DNA polymerase:primase complex"/>
    <property type="evidence" value="ECO:0007669"/>
    <property type="project" value="TreeGrafter"/>
</dbReference>
<dbReference type="Proteomes" id="UP000616769">
    <property type="component" value="Unassembled WGS sequence"/>
</dbReference>
<dbReference type="InterPro" id="IPR006172">
    <property type="entry name" value="DNA-dir_DNA_pol_B"/>
</dbReference>
<dbReference type="EC" id="2.7.7.7" evidence="12"/>
<dbReference type="Gene3D" id="2.40.50.730">
    <property type="match status" value="1"/>
</dbReference>
<gene>
    <name evidence="18" type="ORF">QR98_0068080</name>
</gene>
<dbReference type="SUPFAM" id="SSF56672">
    <property type="entry name" value="DNA/RNA polymerases"/>
    <property type="match status" value="1"/>
</dbReference>
<keyword evidence="8" id="KW-0862">Zinc</keyword>
<dbReference type="InterPro" id="IPR024647">
    <property type="entry name" value="DNA_pol_a_cat_su_N"/>
</dbReference>
<evidence type="ECO:0000313" key="18">
    <source>
        <dbReference type="EMBL" id="KPM08292.1"/>
    </source>
</evidence>
<sequence>MSFQTGRTRRTLNKNNAKKIEALERLKSLNQAGIKNRYEVEEEEKVYEEIDEDSYAELVSKRQHIRNLISSMQKKNQISIANSASTSSGSKLSLKEVVINASVIDLVDSIAPKSNSSPLFNLKTTPQPLKLQKRTPTITPSSAKRKTSDISPKVNLPPFKRRSNLMTSEEFNFDEIVSEKNRCNPFAKIKSENDDKNVLNDFDLDDWSCSSLDVDEKSVNSNDASKKIEDEKKTSSAPSKAVESSSSKDGLYDEWIVSGSTNNEFKNQENLAQPFLKEIEFETDKENNKLLNFYWFDAFHDASNARNSDKIYLFGKIYNSKIQKYSSCCVQVHNLEHRIFLLPREKFLDDRVRNVQIEDVHKEFSEEVAPQLKIKHFRCRKVFKKYAFDVDSIPFEAEYLEISYPASMVQFPEKFMSGKTYRHVFGANSSILENFILDLNLMGPGWLELKNPQINDSPISWCKYEFIANDPRKQITKLSAKPATLPEPNFTILSLCFKSFVHVSTKMPEIIAISCLINRQFYLDSTDSKNNNHSKYDQHFCIVTKISNTTELPIDFNQKMALKEYKKTRIDVMNNERELLMFFMAKFQQIDPDIIIGHDIYHFDYDVLLQRFSHYKIPLQWSKLGRMKHSGLPSRIKEKHFLSGRLVCDTKILSKELIRSKSYDLTELAAQILRKGRFEIEQNLLPSYYENSSKLIRLIEFLMKDNDLILSIAFELNCLQLTNQITSIAGNLFSRTLLGGRSERNEFLLLHAFNERGYIVPDKHLSTSNSKKKASNINSIKEELDDTNLELIENDPKTINDSNKKSSYVGGLVLEPKIGYYDHFILLMDFNSLYPSIIQEYNICFTTIKSNPCSGVNEIVENVKEGILPVEIRKLVESRREVKLSLCRTDLSQNERSQLDIKQKALKITANSMYGCLGFIKSRFYAKHLASMITQKGREILSNTKELVEKMGYEVIYGDTDSIMILTNCSKYEEVKEIGFKIQAEINRLYKCLEIDIESVFRCMLLLKKKKYAALTVSRGPNQTLQYHREVKGLDIVRRDWSVISKIAGETILDEILKPDRTSEVIVDNIHQHIKQLAEKIRENKLDLENFVINKALAKRPEDYDETAKSLTHVTVALRHNQTNLGKKFVAGDTVPYVICLDGTKNAATQRGYHVDEVRKNSQLKIDIDYYLSQQLFPVISRLCEPIDGTNSGIIAEFLGIESRKINSNKSDQSVDMIITSGDSKYDLCQSLIVVCPSCTKNIEIRDLFRLWNKKSTKLDPKSLKTFSIDRLYELTFYRCEHCQTVLMDKFNEFYFELQLRKQINHLINRFNQNWMVCDDQGCSHQTRYLSGSCNQNHINCPRCFNGNLRPVVSEHLMYQQLTFFHHIFDLDHAMQRFSVLQLSDDHRARRNEIKQKFGDFIQRLQSVAQYFLDQSSYNEFDLGFLFRKFRYDV</sequence>
<dbReference type="VEuPathDB" id="VectorBase:SSCA002697"/>
<organism evidence="18 19">
    <name type="scientific">Sarcoptes scabiei</name>
    <name type="common">Itch mite</name>
    <name type="synonym">Acarus scabiei</name>
    <dbReference type="NCBI Taxonomy" id="52283"/>
    <lineage>
        <taxon>Eukaryota</taxon>
        <taxon>Metazoa</taxon>
        <taxon>Ecdysozoa</taxon>
        <taxon>Arthropoda</taxon>
        <taxon>Chelicerata</taxon>
        <taxon>Arachnida</taxon>
        <taxon>Acari</taxon>
        <taxon>Acariformes</taxon>
        <taxon>Sarcoptiformes</taxon>
        <taxon>Astigmata</taxon>
        <taxon>Psoroptidia</taxon>
        <taxon>Sarcoptoidea</taxon>
        <taxon>Sarcoptidae</taxon>
        <taxon>Sarcoptinae</taxon>
        <taxon>Sarcoptes</taxon>
    </lineage>
</organism>
<dbReference type="InterPro" id="IPR036397">
    <property type="entry name" value="RNaseH_sf"/>
</dbReference>
<dbReference type="PROSITE" id="PS00116">
    <property type="entry name" value="DNA_POLYMERASE_B"/>
    <property type="match status" value="1"/>
</dbReference>
<dbReference type="CDD" id="cd05776">
    <property type="entry name" value="DNA_polB_alpha_exo"/>
    <property type="match status" value="1"/>
</dbReference>
<dbReference type="PANTHER" id="PTHR45861">
    <property type="entry name" value="DNA POLYMERASE ALPHA CATALYTIC SUBUNIT"/>
    <property type="match status" value="1"/>
</dbReference>
<dbReference type="PRINTS" id="PR00106">
    <property type="entry name" value="DNAPOLB"/>
</dbReference>
<feature type="region of interest" description="Disordered" evidence="13">
    <location>
        <begin position="220"/>
        <end position="245"/>
    </location>
</feature>
<evidence type="ECO:0000256" key="10">
    <source>
        <dbReference type="ARBA" id="ARBA00023125"/>
    </source>
</evidence>
<dbReference type="NCBIfam" id="TIGR00592">
    <property type="entry name" value="pol2"/>
    <property type="match status" value="1"/>
</dbReference>
<evidence type="ECO:0000256" key="12">
    <source>
        <dbReference type="RuleBase" id="RU000442"/>
    </source>
</evidence>
<dbReference type="FunFam" id="1.10.132.60:FF:000004">
    <property type="entry name" value="DNA polymerase"/>
    <property type="match status" value="1"/>
</dbReference>
<dbReference type="InterPro" id="IPR023211">
    <property type="entry name" value="DNA_pol_palm_dom_sf"/>
</dbReference>
<dbReference type="InterPro" id="IPR015088">
    <property type="entry name" value="Znf_DNA-dir_DNA_pol_B_alpha"/>
</dbReference>
<comment type="similarity">
    <text evidence="2 12">Belongs to the DNA polymerase type-B family.</text>
</comment>
<dbReference type="Pfam" id="PF03104">
    <property type="entry name" value="DNA_pol_B_exo1"/>
    <property type="match status" value="1"/>
</dbReference>
<comment type="catalytic activity">
    <reaction evidence="12">
        <text>DNA(n) + a 2'-deoxyribonucleoside 5'-triphosphate = DNA(n+1) + diphosphate</text>
        <dbReference type="Rhea" id="RHEA:22508"/>
        <dbReference type="Rhea" id="RHEA-COMP:17339"/>
        <dbReference type="Rhea" id="RHEA-COMP:17340"/>
        <dbReference type="ChEBI" id="CHEBI:33019"/>
        <dbReference type="ChEBI" id="CHEBI:61560"/>
        <dbReference type="ChEBI" id="CHEBI:173112"/>
        <dbReference type="EC" id="2.7.7.7"/>
    </reaction>
</comment>
<feature type="region of interest" description="Disordered" evidence="13">
    <location>
        <begin position="132"/>
        <end position="159"/>
    </location>
</feature>
<dbReference type="GO" id="GO:0000166">
    <property type="term" value="F:nucleotide binding"/>
    <property type="evidence" value="ECO:0007669"/>
    <property type="project" value="InterPro"/>
</dbReference>
<evidence type="ECO:0000256" key="5">
    <source>
        <dbReference type="ARBA" id="ARBA00022705"/>
    </source>
</evidence>
<dbReference type="EMBL" id="JXLN01012299">
    <property type="protein sequence ID" value="KPM08292.1"/>
    <property type="molecule type" value="Genomic_DNA"/>
</dbReference>
<dbReference type="Gene3D" id="3.30.420.10">
    <property type="entry name" value="Ribonuclease H-like superfamily/Ribonuclease H"/>
    <property type="match status" value="1"/>
</dbReference>
<dbReference type="SMART" id="SM00486">
    <property type="entry name" value="POLBc"/>
    <property type="match status" value="1"/>
</dbReference>
<dbReference type="Gene3D" id="3.90.1600.10">
    <property type="entry name" value="Palm domain of DNA polymerase"/>
    <property type="match status" value="1"/>
</dbReference>
<dbReference type="Gene3D" id="1.10.287.690">
    <property type="entry name" value="Helix hairpin bin"/>
    <property type="match status" value="1"/>
</dbReference>
<comment type="caution">
    <text evidence="18">The sequence shown here is derived from an EMBL/GenBank/DDBJ whole genome shotgun (WGS) entry which is preliminary data.</text>
</comment>